<dbReference type="PANTHER" id="PTHR10984:SF25">
    <property type="entry name" value="ENDOPLASMIC RETICULUM-GOLGI INTERMEDIATE COMPARTMENT PROTEIN 3"/>
    <property type="match status" value="1"/>
</dbReference>
<evidence type="ECO:0000256" key="6">
    <source>
        <dbReference type="ARBA" id="ARBA00023136"/>
    </source>
</evidence>
<dbReference type="AlphaFoldDB" id="A0A9Q0MM67"/>
<dbReference type="Pfam" id="PF07970">
    <property type="entry name" value="COPIIcoated_ERV"/>
    <property type="match status" value="1"/>
</dbReference>
<evidence type="ECO:0000256" key="1">
    <source>
        <dbReference type="ARBA" id="ARBA00004257"/>
    </source>
</evidence>
<comment type="caution">
    <text evidence="11">The sequence shown here is derived from an EMBL/GenBank/DDBJ whole genome shotgun (WGS) entry which is preliminary data.</text>
</comment>
<evidence type="ECO:0000256" key="3">
    <source>
        <dbReference type="ARBA" id="ARBA00005648"/>
    </source>
</evidence>
<feature type="domain" description="Endoplasmic reticulum vesicle transporter C-terminal" evidence="9">
    <location>
        <begin position="146"/>
        <end position="366"/>
    </location>
</feature>
<comment type="similarity">
    <text evidence="3">Belongs to the ERGIC family.</text>
</comment>
<dbReference type="Proteomes" id="UP001151699">
    <property type="component" value="Unassembled WGS sequence"/>
</dbReference>
<feature type="domain" description="Endoplasmic reticulum vesicle transporter N-terminal" evidence="10">
    <location>
        <begin position="7"/>
        <end position="96"/>
    </location>
</feature>
<dbReference type="InterPro" id="IPR045888">
    <property type="entry name" value="Erv"/>
</dbReference>
<dbReference type="OrthoDB" id="270930at2759"/>
<dbReference type="GO" id="GO:0005789">
    <property type="term" value="C:endoplasmic reticulum membrane"/>
    <property type="evidence" value="ECO:0007669"/>
    <property type="project" value="TreeGrafter"/>
</dbReference>
<evidence type="ECO:0000313" key="12">
    <source>
        <dbReference type="Proteomes" id="UP001151699"/>
    </source>
</evidence>
<evidence type="ECO:0000313" key="11">
    <source>
        <dbReference type="EMBL" id="KAJ6631715.1"/>
    </source>
</evidence>
<dbReference type="GO" id="GO:0033116">
    <property type="term" value="C:endoplasmic reticulum-Golgi intermediate compartment membrane"/>
    <property type="evidence" value="ECO:0007669"/>
    <property type="project" value="UniProtKB-SubCell"/>
</dbReference>
<dbReference type="GO" id="GO:0030134">
    <property type="term" value="C:COPII-coated ER to Golgi transport vesicle"/>
    <property type="evidence" value="ECO:0007669"/>
    <property type="project" value="TreeGrafter"/>
</dbReference>
<evidence type="ECO:0000256" key="4">
    <source>
        <dbReference type="ARBA" id="ARBA00022692"/>
    </source>
</evidence>
<sequence length="386" mass="43533">MSIFERLRKFDAYPKTLEEYRDKTIGGAAVTVTSTALMILLLLSEFNNYLQPNISEDLFVDTTRSHKLNINLDLTIPRISCNYLSLDAMDSAGDQHLHIDHNIYKRRLDLEGNPIEEAKKEEILTSSTAKENVTESALEVVKCGSCYGAQANETHCCNTCQDVIDAYREKKWNPNTDDFEQCKNERFSDKSAEKLALKEGCQIYGHLEVNRMGGSFHVAPGKSFSLNHIHIHDVHPYSSTTFNTSHTITHLSFGERIHFANTHPLDNTHVSTKEGAMMFQYYIKIVPTVYEKLSGELTYTNQFSVTRHSKSVSVISGESGMPGIFFSYELSPLMVKYTEKQNSFGHFATNVCAIVGGIFTVAGIIDSIFHHSIYLIKKKIELGKFS</sequence>
<dbReference type="GO" id="GO:0006890">
    <property type="term" value="P:retrograde vesicle-mediated transport, Golgi to endoplasmic reticulum"/>
    <property type="evidence" value="ECO:0007669"/>
    <property type="project" value="TreeGrafter"/>
</dbReference>
<gene>
    <name evidence="11" type="primary">ergic3</name>
    <name evidence="11" type="ORF">Bhyg_16292</name>
</gene>
<keyword evidence="5 8" id="KW-1133">Transmembrane helix</keyword>
<evidence type="ECO:0000256" key="2">
    <source>
        <dbReference type="ARBA" id="ARBA00004457"/>
    </source>
</evidence>
<name>A0A9Q0MM67_9DIPT</name>
<evidence type="ECO:0000259" key="9">
    <source>
        <dbReference type="Pfam" id="PF07970"/>
    </source>
</evidence>
<dbReference type="EMBL" id="WJQU01002698">
    <property type="protein sequence ID" value="KAJ6631715.1"/>
    <property type="molecule type" value="Genomic_DNA"/>
</dbReference>
<evidence type="ECO:0000256" key="7">
    <source>
        <dbReference type="ARBA" id="ARBA00040493"/>
    </source>
</evidence>
<keyword evidence="12" id="KW-1185">Reference proteome</keyword>
<keyword evidence="6 8" id="KW-0472">Membrane</keyword>
<dbReference type="Pfam" id="PF13850">
    <property type="entry name" value="ERGIC_N"/>
    <property type="match status" value="1"/>
</dbReference>
<comment type="subcellular location">
    <subcellularLocation>
        <location evidence="2">Endoplasmic reticulum-Golgi intermediate compartment membrane</location>
        <topology evidence="2">Multi-pass membrane protein</topology>
    </subcellularLocation>
    <subcellularLocation>
        <location evidence="1">Golgi apparatus</location>
        <location evidence="1">cis-Golgi network membrane</location>
        <topology evidence="1">Multi-pass membrane protein</topology>
    </subcellularLocation>
</comment>
<proteinExistence type="inferred from homology"/>
<dbReference type="InterPro" id="IPR012936">
    <property type="entry name" value="Erv_C"/>
</dbReference>
<feature type="transmembrane region" description="Helical" evidence="8">
    <location>
        <begin position="347"/>
        <end position="369"/>
    </location>
</feature>
<accession>A0A9Q0MM67</accession>
<evidence type="ECO:0000259" key="10">
    <source>
        <dbReference type="Pfam" id="PF13850"/>
    </source>
</evidence>
<evidence type="ECO:0000256" key="8">
    <source>
        <dbReference type="SAM" id="Phobius"/>
    </source>
</evidence>
<dbReference type="GO" id="GO:0000139">
    <property type="term" value="C:Golgi membrane"/>
    <property type="evidence" value="ECO:0007669"/>
    <property type="project" value="TreeGrafter"/>
</dbReference>
<evidence type="ECO:0000256" key="5">
    <source>
        <dbReference type="ARBA" id="ARBA00022989"/>
    </source>
</evidence>
<organism evidence="11 12">
    <name type="scientific">Pseudolycoriella hygida</name>
    <dbReference type="NCBI Taxonomy" id="35572"/>
    <lineage>
        <taxon>Eukaryota</taxon>
        <taxon>Metazoa</taxon>
        <taxon>Ecdysozoa</taxon>
        <taxon>Arthropoda</taxon>
        <taxon>Hexapoda</taxon>
        <taxon>Insecta</taxon>
        <taxon>Pterygota</taxon>
        <taxon>Neoptera</taxon>
        <taxon>Endopterygota</taxon>
        <taxon>Diptera</taxon>
        <taxon>Nematocera</taxon>
        <taxon>Sciaroidea</taxon>
        <taxon>Sciaridae</taxon>
        <taxon>Pseudolycoriella</taxon>
    </lineage>
</organism>
<keyword evidence="4 8" id="KW-0812">Transmembrane</keyword>
<dbReference type="InterPro" id="IPR039542">
    <property type="entry name" value="Erv_N"/>
</dbReference>
<protein>
    <recommendedName>
        <fullName evidence="7">Endoplasmic reticulum-Golgi intermediate compartment protein 3</fullName>
    </recommendedName>
</protein>
<dbReference type="PANTHER" id="PTHR10984">
    <property type="entry name" value="ENDOPLASMIC RETICULUM-GOLGI INTERMEDIATE COMPARTMENT PROTEIN"/>
    <property type="match status" value="1"/>
</dbReference>
<reference evidence="11" key="1">
    <citation type="submission" date="2022-07" db="EMBL/GenBank/DDBJ databases">
        <authorList>
            <person name="Trinca V."/>
            <person name="Uliana J.V.C."/>
            <person name="Torres T.T."/>
            <person name="Ward R.J."/>
            <person name="Monesi N."/>
        </authorList>
    </citation>
    <scope>NUCLEOTIDE SEQUENCE</scope>
    <source>
        <strain evidence="11">HSMRA1968</strain>
        <tissue evidence="11">Whole embryos</tissue>
    </source>
</reference>
<dbReference type="GO" id="GO:0006888">
    <property type="term" value="P:endoplasmic reticulum to Golgi vesicle-mediated transport"/>
    <property type="evidence" value="ECO:0007669"/>
    <property type="project" value="TreeGrafter"/>
</dbReference>